<dbReference type="RefSeq" id="WP_238183477.1">
    <property type="nucleotide sequence ID" value="NZ_BPRB01000170.1"/>
</dbReference>
<organism evidence="3 4">
    <name type="scientific">Methylobacterium trifolii</name>
    <dbReference type="NCBI Taxonomy" id="1003092"/>
    <lineage>
        <taxon>Bacteria</taxon>
        <taxon>Pseudomonadati</taxon>
        <taxon>Pseudomonadota</taxon>
        <taxon>Alphaproteobacteria</taxon>
        <taxon>Hyphomicrobiales</taxon>
        <taxon>Methylobacteriaceae</taxon>
        <taxon>Methylobacterium</taxon>
    </lineage>
</organism>
<evidence type="ECO:0000313" key="4">
    <source>
        <dbReference type="Proteomes" id="UP001055057"/>
    </source>
</evidence>
<feature type="signal peptide" evidence="2">
    <location>
        <begin position="1"/>
        <end position="24"/>
    </location>
</feature>
<name>A0ABQ4U0U5_9HYPH</name>
<dbReference type="Proteomes" id="UP001055057">
    <property type="component" value="Unassembled WGS sequence"/>
</dbReference>
<sequence length="106" mass="10838">MPTRRLPLRCLPILLLPCAGPALAKPLTSAPPGCGGDAFSSAQVIEHRPARRGPLTAVPDTLCADLEPRQPAGPVDIQVYPGLPAQVGGGGGSAPYGGGPPRPRRF</sequence>
<reference evidence="3" key="1">
    <citation type="journal article" date="2021" name="Front. Microbiol.">
        <title>Comprehensive Comparative Genomics and Phenotyping of Methylobacterium Species.</title>
        <authorList>
            <person name="Alessa O."/>
            <person name="Ogura Y."/>
            <person name="Fujitani Y."/>
            <person name="Takami H."/>
            <person name="Hayashi T."/>
            <person name="Sahin N."/>
            <person name="Tani A."/>
        </authorList>
    </citation>
    <scope>NUCLEOTIDE SEQUENCE</scope>
    <source>
        <strain evidence="3">DSM 23632</strain>
    </source>
</reference>
<feature type="compositionally biased region" description="Gly residues" evidence="1">
    <location>
        <begin position="87"/>
        <end position="99"/>
    </location>
</feature>
<evidence type="ECO:0000313" key="3">
    <source>
        <dbReference type="EMBL" id="GJE60896.1"/>
    </source>
</evidence>
<gene>
    <name evidence="3" type="ORF">MPOCJGCO_3015</name>
</gene>
<feature type="region of interest" description="Disordered" evidence="1">
    <location>
        <begin position="74"/>
        <end position="106"/>
    </location>
</feature>
<reference evidence="3" key="2">
    <citation type="submission" date="2021-08" db="EMBL/GenBank/DDBJ databases">
        <authorList>
            <person name="Tani A."/>
            <person name="Ola A."/>
            <person name="Ogura Y."/>
            <person name="Katsura K."/>
            <person name="Hayashi T."/>
        </authorList>
    </citation>
    <scope>NUCLEOTIDE SEQUENCE</scope>
    <source>
        <strain evidence="3">DSM 23632</strain>
    </source>
</reference>
<evidence type="ECO:0000256" key="2">
    <source>
        <dbReference type="SAM" id="SignalP"/>
    </source>
</evidence>
<keyword evidence="4" id="KW-1185">Reference proteome</keyword>
<dbReference type="EMBL" id="BPRB01000170">
    <property type="protein sequence ID" value="GJE60896.1"/>
    <property type="molecule type" value="Genomic_DNA"/>
</dbReference>
<protein>
    <recommendedName>
        <fullName evidence="5">Porin</fullName>
    </recommendedName>
</protein>
<comment type="caution">
    <text evidence="3">The sequence shown here is derived from an EMBL/GenBank/DDBJ whole genome shotgun (WGS) entry which is preliminary data.</text>
</comment>
<accession>A0ABQ4U0U5</accession>
<proteinExistence type="predicted"/>
<evidence type="ECO:0008006" key="5">
    <source>
        <dbReference type="Google" id="ProtNLM"/>
    </source>
</evidence>
<evidence type="ECO:0000256" key="1">
    <source>
        <dbReference type="SAM" id="MobiDB-lite"/>
    </source>
</evidence>
<keyword evidence="2" id="KW-0732">Signal</keyword>
<feature type="chain" id="PRO_5046693896" description="Porin" evidence="2">
    <location>
        <begin position="25"/>
        <end position="106"/>
    </location>
</feature>